<keyword evidence="2" id="KW-0808">Transferase</keyword>
<dbReference type="SUPFAM" id="SSF55729">
    <property type="entry name" value="Acyl-CoA N-acyltransferases (Nat)"/>
    <property type="match status" value="1"/>
</dbReference>
<evidence type="ECO:0000256" key="6">
    <source>
        <dbReference type="ARBA" id="ARBA00023316"/>
    </source>
</evidence>
<dbReference type="InterPro" id="IPR003447">
    <property type="entry name" value="FEMABX"/>
</dbReference>
<reference evidence="7 8" key="1">
    <citation type="submission" date="2016-05" db="EMBL/GenBank/DDBJ databases">
        <title>Chromosome and linear plasmid sequence of a 2015 human isolate of tick-borne relapsing fever spirochete, Borrelia turicatae.</title>
        <authorList>
            <person name="Kingry L.C."/>
            <person name="Dhwani B."/>
            <person name="Replogle A."/>
            <person name="Sexton C."/>
            <person name="Rowe L."/>
            <person name="Stermole B.M."/>
            <person name="Christensen A.M."/>
            <person name="Schriefer M.E."/>
        </authorList>
    </citation>
    <scope>NUCLEOTIDE SEQUENCE [LARGE SCALE GENOMIC DNA]</scope>
    <source>
        <strain evidence="7 8">BTE5EL</strain>
    </source>
</reference>
<protein>
    <submittedName>
        <fullName evidence="7">Peptidoglycan bridge formation protein FemAB</fullName>
    </submittedName>
</protein>
<dbReference type="Proteomes" id="UP000264231">
    <property type="component" value="Chromosome"/>
</dbReference>
<gene>
    <name evidence="7" type="ORF">A7978_02930</name>
</gene>
<keyword evidence="4" id="KW-0573">Peptidoglycan synthesis</keyword>
<sequence length="349" mass="41404">MNIKKIEIENLNENYLQSKLWTTVKKVSSNKSPWKAIAFSNNHFNKILVMQRKIFGKFYLSYIAHPEFSNKKIEEINVDEINIQIKKFSENIRQYLHKNTIFVRYDLMFYTSRGLKEDYIPLKLKFKNLQKSFDDIQPANTTILNLNDSLDAIKAKMKKKTRYNINLSSKKNIKVIIDDDFKYFDEFYALHKETAQRDKFAIHSKDYIKNLIKAFREDKNSKIKLIIALYNEQLISGIIVGIYKDKATYLYGASSRENKNLMPNYAVQFKTIQMLQSLSIKEYDLLGIPPNADTKHPLFGLFQFKTGFGGKLIHRIGCYDFVYKKFSYKVYSILEILRYIYYKIIKKRF</sequence>
<evidence type="ECO:0000313" key="8">
    <source>
        <dbReference type="Proteomes" id="UP000264231"/>
    </source>
</evidence>
<keyword evidence="6" id="KW-0961">Cell wall biogenesis/degradation</keyword>
<dbReference type="InterPro" id="IPR016181">
    <property type="entry name" value="Acyl_CoA_acyltransferase"/>
</dbReference>
<dbReference type="InterPro" id="IPR050644">
    <property type="entry name" value="PG_Glycine_Bridge_Synth"/>
</dbReference>
<evidence type="ECO:0000256" key="4">
    <source>
        <dbReference type="ARBA" id="ARBA00022984"/>
    </source>
</evidence>
<keyword evidence="5" id="KW-0012">Acyltransferase</keyword>
<proteinExistence type="inferred from homology"/>
<evidence type="ECO:0000256" key="5">
    <source>
        <dbReference type="ARBA" id="ARBA00023315"/>
    </source>
</evidence>
<evidence type="ECO:0000256" key="1">
    <source>
        <dbReference type="ARBA" id="ARBA00009943"/>
    </source>
</evidence>
<organism evidence="7 8">
    <name type="scientific">Borrelia turicatae</name>
    <dbReference type="NCBI Taxonomy" id="142"/>
    <lineage>
        <taxon>Bacteria</taxon>
        <taxon>Pseudomonadati</taxon>
        <taxon>Spirochaetota</taxon>
        <taxon>Spirochaetia</taxon>
        <taxon>Spirochaetales</taxon>
        <taxon>Borreliaceae</taxon>
        <taxon>Borrelia</taxon>
    </lineage>
</organism>
<dbReference type="AlphaFoldDB" id="A0A172XC19"/>
<accession>A0A172XC19</accession>
<dbReference type="GO" id="GO:0071555">
    <property type="term" value="P:cell wall organization"/>
    <property type="evidence" value="ECO:0007669"/>
    <property type="project" value="UniProtKB-KW"/>
</dbReference>
<dbReference type="Gene3D" id="3.40.630.30">
    <property type="match status" value="1"/>
</dbReference>
<dbReference type="GO" id="GO:0008360">
    <property type="term" value="P:regulation of cell shape"/>
    <property type="evidence" value="ECO:0007669"/>
    <property type="project" value="UniProtKB-KW"/>
</dbReference>
<keyword evidence="3" id="KW-0133">Cell shape</keyword>
<dbReference type="RefSeq" id="WP_119024210.1">
    <property type="nucleotide sequence ID" value="NZ_CP015629.1"/>
</dbReference>
<evidence type="ECO:0000256" key="3">
    <source>
        <dbReference type="ARBA" id="ARBA00022960"/>
    </source>
</evidence>
<dbReference type="EMBL" id="CP015629">
    <property type="protein sequence ID" value="ANF34047.1"/>
    <property type="molecule type" value="Genomic_DNA"/>
</dbReference>
<name>A0A172XC19_BORTU</name>
<dbReference type="GO" id="GO:0016755">
    <property type="term" value="F:aminoacyltransferase activity"/>
    <property type="evidence" value="ECO:0007669"/>
    <property type="project" value="InterPro"/>
</dbReference>
<dbReference type="PANTHER" id="PTHR36174:SF1">
    <property type="entry name" value="LIPID II:GLYCINE GLYCYLTRANSFERASE"/>
    <property type="match status" value="1"/>
</dbReference>
<evidence type="ECO:0000313" key="7">
    <source>
        <dbReference type="EMBL" id="ANF34047.1"/>
    </source>
</evidence>
<comment type="similarity">
    <text evidence="1">Belongs to the FemABX family.</text>
</comment>
<dbReference type="PANTHER" id="PTHR36174">
    <property type="entry name" value="LIPID II:GLYCINE GLYCYLTRANSFERASE"/>
    <property type="match status" value="1"/>
</dbReference>
<evidence type="ECO:0000256" key="2">
    <source>
        <dbReference type="ARBA" id="ARBA00022679"/>
    </source>
</evidence>
<dbReference type="PROSITE" id="PS51191">
    <property type="entry name" value="FEMABX"/>
    <property type="match status" value="1"/>
</dbReference>
<dbReference type="Pfam" id="PF02388">
    <property type="entry name" value="FemAB"/>
    <property type="match status" value="2"/>
</dbReference>
<dbReference type="GO" id="GO:0009252">
    <property type="term" value="P:peptidoglycan biosynthetic process"/>
    <property type="evidence" value="ECO:0007669"/>
    <property type="project" value="UniProtKB-KW"/>
</dbReference>